<dbReference type="PANTHER" id="PTHR41878:SF1">
    <property type="entry name" value="TNPR PROTEIN"/>
    <property type="match status" value="1"/>
</dbReference>
<dbReference type="Gene3D" id="3.10.290.30">
    <property type="entry name" value="MM3350-like"/>
    <property type="match status" value="1"/>
</dbReference>
<dbReference type="SUPFAM" id="SSF159941">
    <property type="entry name" value="MM3350-like"/>
    <property type="match status" value="1"/>
</dbReference>
<dbReference type="RefSeq" id="WP_252620054.1">
    <property type="nucleotide sequence ID" value="NZ_CP099490.1"/>
</dbReference>
<protein>
    <submittedName>
        <fullName evidence="2">Plasmid pRiA4b ORF-3 family protein</fullName>
    </submittedName>
</protein>
<evidence type="ECO:0000313" key="2">
    <source>
        <dbReference type="EMBL" id="USQ75628.1"/>
    </source>
</evidence>
<keyword evidence="3" id="KW-1185">Reference proteome</keyword>
<reference evidence="2" key="1">
    <citation type="submission" date="2022-06" db="EMBL/GenBank/DDBJ databases">
        <title>Ornithinimicrobium JY.X270.</title>
        <authorList>
            <person name="Huang Y."/>
        </authorList>
    </citation>
    <scope>NUCLEOTIDE SEQUENCE</scope>
    <source>
        <strain evidence="2">JY.X270</strain>
    </source>
</reference>
<dbReference type="Pfam" id="PF07929">
    <property type="entry name" value="PRiA4_ORF3"/>
    <property type="match status" value="1"/>
</dbReference>
<name>A0ABY4YFS5_9MICO</name>
<gene>
    <name evidence="2" type="ORF">NF557_13550</name>
</gene>
<organism evidence="2 3">
    <name type="scientific">Ornithinimicrobium cryptoxanthini</name>
    <dbReference type="NCBI Taxonomy" id="2934161"/>
    <lineage>
        <taxon>Bacteria</taxon>
        <taxon>Bacillati</taxon>
        <taxon>Actinomycetota</taxon>
        <taxon>Actinomycetes</taxon>
        <taxon>Micrococcales</taxon>
        <taxon>Ornithinimicrobiaceae</taxon>
        <taxon>Ornithinimicrobium</taxon>
    </lineage>
</organism>
<dbReference type="Proteomes" id="UP001056535">
    <property type="component" value="Chromosome"/>
</dbReference>
<evidence type="ECO:0000313" key="3">
    <source>
        <dbReference type="Proteomes" id="UP001056535"/>
    </source>
</evidence>
<dbReference type="PANTHER" id="PTHR41878">
    <property type="entry name" value="LEXA REPRESSOR-RELATED"/>
    <property type="match status" value="1"/>
</dbReference>
<dbReference type="EMBL" id="CP099490">
    <property type="protein sequence ID" value="USQ75628.1"/>
    <property type="molecule type" value="Genomic_DNA"/>
</dbReference>
<feature type="domain" description="Plasmid pRiA4b Orf3-like" evidence="1">
    <location>
        <begin position="59"/>
        <end position="234"/>
    </location>
</feature>
<evidence type="ECO:0000259" key="1">
    <source>
        <dbReference type="Pfam" id="PF07929"/>
    </source>
</evidence>
<accession>A0ABY4YFS5</accession>
<sequence>MDKDAIEQMRQKVAQMSPDELKSAVASILGGGLADLVDARHTPPLPTVPDAPAVPCALTVRTDIDETSPPVWRRLVLRGDLTLDRVHEVIQTAFGWADSHLHRFWPGPDKQLWRGPYFLTRYDVDEGEEGILEVDVRLDQVLRDPGDRLFYTYDFGDDWTHTMRLESVDPLADTAPPAVCTAGRRAGPLEDSGGPPGHNELVAAHRTDPSLAGLEDYLRDWVPAGWDPAEFDAEEVTRQLSVVGLAPEEVLASLAGDEGVDWPVSLEGLLGLAPPAVTTQLAQLCARARTEHEAELTAEDLTAITKPYRYLVELAGDDGIPLTGAGWMKPSHVEQIYRELEFDAEWIGKGNREDQTMPIAQLRAMCQQLGLLRKHKERLLQTRLARSLSSDDDYLTAIASRLLHDKHPYQRATLALFAMFTAATGKAVSDHVDPVAELLTACGLRTGPHGVDRRDVLENVRPLWCTLRSATGRTFRDRDDPLPGDHRAVALARAALWPHPPTTS</sequence>
<proteinExistence type="predicted"/>
<dbReference type="InterPro" id="IPR012912">
    <property type="entry name" value="Plasmid_pRiA4b_Orf3-like"/>
</dbReference>
<dbReference type="InterPro" id="IPR024047">
    <property type="entry name" value="MM3350-like_sf"/>
</dbReference>